<proteinExistence type="predicted"/>
<gene>
    <name evidence="1" type="ORF">RPERSI_LOCUS10156</name>
</gene>
<feature type="non-terminal residue" evidence="1">
    <location>
        <position position="1"/>
    </location>
</feature>
<reference evidence="1" key="1">
    <citation type="submission" date="2021-06" db="EMBL/GenBank/DDBJ databases">
        <authorList>
            <person name="Kallberg Y."/>
            <person name="Tangrot J."/>
            <person name="Rosling A."/>
        </authorList>
    </citation>
    <scope>NUCLEOTIDE SEQUENCE</scope>
    <source>
        <strain evidence="1">MA461A</strain>
    </source>
</reference>
<comment type="caution">
    <text evidence="1">The sequence shown here is derived from an EMBL/GenBank/DDBJ whole genome shotgun (WGS) entry which is preliminary data.</text>
</comment>
<organism evidence="1 2">
    <name type="scientific">Racocetra persica</name>
    <dbReference type="NCBI Taxonomy" id="160502"/>
    <lineage>
        <taxon>Eukaryota</taxon>
        <taxon>Fungi</taxon>
        <taxon>Fungi incertae sedis</taxon>
        <taxon>Mucoromycota</taxon>
        <taxon>Glomeromycotina</taxon>
        <taxon>Glomeromycetes</taxon>
        <taxon>Diversisporales</taxon>
        <taxon>Gigasporaceae</taxon>
        <taxon>Racocetra</taxon>
    </lineage>
</organism>
<protein>
    <submittedName>
        <fullName evidence="1">12001_t:CDS:1</fullName>
    </submittedName>
</protein>
<sequence length="108" mass="12547">TLEITIDPKCFPTRYSTNISPKPDICDYCYQNLGASEEYYKCRIYTNVKSFVKRLEKGPNSLTTKEVEEIDASETIAEKNDTAEEIELDKIQNLHMTFLNKINRVSTW</sequence>
<dbReference type="Proteomes" id="UP000789920">
    <property type="component" value="Unassembled WGS sequence"/>
</dbReference>
<dbReference type="EMBL" id="CAJVQC010019853">
    <property type="protein sequence ID" value="CAG8704031.1"/>
    <property type="molecule type" value="Genomic_DNA"/>
</dbReference>
<accession>A0ACA9PFP8</accession>
<evidence type="ECO:0000313" key="1">
    <source>
        <dbReference type="EMBL" id="CAG8704031.1"/>
    </source>
</evidence>
<evidence type="ECO:0000313" key="2">
    <source>
        <dbReference type="Proteomes" id="UP000789920"/>
    </source>
</evidence>
<keyword evidence="2" id="KW-1185">Reference proteome</keyword>
<name>A0ACA9PFP8_9GLOM</name>